<reference evidence="2 3" key="1">
    <citation type="journal article" date="2015" name="Genome Announc.">
        <title>Draft Genome Sequence and Gene Annotation of the Entomopathogenic Fungus Verticillium hemipterigenum.</title>
        <authorList>
            <person name="Horn F."/>
            <person name="Habel A."/>
            <person name="Scharf D.H."/>
            <person name="Dworschak J."/>
            <person name="Brakhage A.A."/>
            <person name="Guthke R."/>
            <person name="Hertweck C."/>
            <person name="Linde J."/>
        </authorList>
    </citation>
    <scope>NUCLEOTIDE SEQUENCE [LARGE SCALE GENOMIC DNA]</scope>
</reference>
<feature type="region of interest" description="Disordered" evidence="1">
    <location>
        <begin position="463"/>
        <end position="490"/>
    </location>
</feature>
<dbReference type="EMBL" id="CDHN01000002">
    <property type="protein sequence ID" value="CEJ84618.1"/>
    <property type="molecule type" value="Genomic_DNA"/>
</dbReference>
<feature type="compositionally biased region" description="Basic and acidic residues" evidence="1">
    <location>
        <begin position="41"/>
        <end position="53"/>
    </location>
</feature>
<dbReference type="AlphaFoldDB" id="A0A0A1SYR5"/>
<dbReference type="OrthoDB" id="5213862at2759"/>
<evidence type="ECO:0000313" key="3">
    <source>
        <dbReference type="Proteomes" id="UP000039046"/>
    </source>
</evidence>
<name>A0A0A1SYR5_9HYPO</name>
<gene>
    <name evidence="2" type="ORF">VHEMI03529</name>
</gene>
<dbReference type="Proteomes" id="UP000039046">
    <property type="component" value="Unassembled WGS sequence"/>
</dbReference>
<feature type="compositionally biased region" description="Polar residues" evidence="1">
    <location>
        <begin position="115"/>
        <end position="145"/>
    </location>
</feature>
<organism evidence="2 3">
    <name type="scientific">[Torrubiella] hemipterigena</name>
    <dbReference type="NCBI Taxonomy" id="1531966"/>
    <lineage>
        <taxon>Eukaryota</taxon>
        <taxon>Fungi</taxon>
        <taxon>Dikarya</taxon>
        <taxon>Ascomycota</taxon>
        <taxon>Pezizomycotina</taxon>
        <taxon>Sordariomycetes</taxon>
        <taxon>Hypocreomycetidae</taxon>
        <taxon>Hypocreales</taxon>
        <taxon>Clavicipitaceae</taxon>
        <taxon>Clavicipitaceae incertae sedis</taxon>
        <taxon>'Torrubiella' clade</taxon>
    </lineage>
</organism>
<keyword evidence="3" id="KW-1185">Reference proteome</keyword>
<accession>A0A0A1SYR5</accession>
<protein>
    <submittedName>
        <fullName evidence="2">Uncharacterized protein</fullName>
    </submittedName>
</protein>
<proteinExistence type="predicted"/>
<dbReference type="HOGENOM" id="CLU_502662_0_0_1"/>
<feature type="compositionally biased region" description="Polar residues" evidence="1">
    <location>
        <begin position="416"/>
        <end position="447"/>
    </location>
</feature>
<feature type="region of interest" description="Disordered" evidence="1">
    <location>
        <begin position="115"/>
        <end position="147"/>
    </location>
</feature>
<feature type="region of interest" description="Disordered" evidence="1">
    <location>
        <begin position="39"/>
        <end position="73"/>
    </location>
</feature>
<evidence type="ECO:0000256" key="1">
    <source>
        <dbReference type="SAM" id="MobiDB-lite"/>
    </source>
</evidence>
<evidence type="ECO:0000313" key="2">
    <source>
        <dbReference type="EMBL" id="CEJ84618.1"/>
    </source>
</evidence>
<feature type="region of interest" description="Disordered" evidence="1">
    <location>
        <begin position="416"/>
        <end position="448"/>
    </location>
</feature>
<sequence>MSPNPFFGGQGGRTELECIPLVHLNTLEKPSPLRIIKKKSRLDSRPSHQDRRGVVSSGMTKARAPSVSDCLTPTKHIPSNLQPWLQSIRSAEIPQFQYTNRNIVARANYQDAQNHATIETRHSSSQSSNSYEGASFPNSSGFSNNRTRDTSLEFEQSRLIGSDGLMRQTSLGDDQDMGFQGILPQVLAPHVDITTNTGGLLYDGSEYIWAAVEISGKLSHTYSADAVPNTTTSFDNATSDAIDDQLDCFFKHGRLYDLSVEILSSSDTEISQVLHHHKFPTAIYSGSTILLLVKVRFCQQWYTSYPITGHDKPRSDQLIEDLESQLGNTSVPYMQIRITYSHSAFAEYSETLCPNGVSYLSSRLETTATASLKRHNRQSNWCSPPLANTDALFEVMKRHWDIERASRIFEQIQSQKGVNPSLTPRHTSSCRVDGTSLSPSNFPSQLSPPRLSLKETIQLSKKRVSGKSRRTVSQAPQRTEPEDHKVTKRRSLGNEFLRGLMPAFGGLSVEYDERCLTNELSGTPIFAQSRKDAWVWDWGSWF</sequence>